<feature type="region of interest" description="Disordered" evidence="3">
    <location>
        <begin position="1"/>
        <end position="21"/>
    </location>
</feature>
<dbReference type="CDD" id="cd17546">
    <property type="entry name" value="REC_hyHK_CKI1_RcsC-like"/>
    <property type="match status" value="1"/>
</dbReference>
<protein>
    <submittedName>
        <fullName evidence="5">Response regulator</fullName>
    </submittedName>
</protein>
<dbReference type="EMBL" id="JTHE03000023">
    <property type="protein sequence ID" value="MCM1981895.1"/>
    <property type="molecule type" value="Genomic_DNA"/>
</dbReference>
<evidence type="ECO:0000313" key="5">
    <source>
        <dbReference type="EMBL" id="MCM1981895.1"/>
    </source>
</evidence>
<organism evidence="5 6">
    <name type="scientific">Lyngbya confervoides BDU141951</name>
    <dbReference type="NCBI Taxonomy" id="1574623"/>
    <lineage>
        <taxon>Bacteria</taxon>
        <taxon>Bacillati</taxon>
        <taxon>Cyanobacteriota</taxon>
        <taxon>Cyanophyceae</taxon>
        <taxon>Oscillatoriophycideae</taxon>
        <taxon>Oscillatoriales</taxon>
        <taxon>Microcoleaceae</taxon>
        <taxon>Lyngbya</taxon>
    </lineage>
</organism>
<dbReference type="InterPro" id="IPR050595">
    <property type="entry name" value="Bact_response_regulator"/>
</dbReference>
<dbReference type="RefSeq" id="WP_250833244.1">
    <property type="nucleotide sequence ID" value="NZ_JTHE03000023.1"/>
</dbReference>
<dbReference type="Gene3D" id="3.40.50.2300">
    <property type="match status" value="1"/>
</dbReference>
<evidence type="ECO:0000259" key="4">
    <source>
        <dbReference type="PROSITE" id="PS50110"/>
    </source>
</evidence>
<evidence type="ECO:0000256" key="3">
    <source>
        <dbReference type="SAM" id="MobiDB-lite"/>
    </source>
</evidence>
<feature type="modified residue" description="4-aspartylphosphate" evidence="2">
    <location>
        <position position="77"/>
    </location>
</feature>
<name>A0ABD4T0L4_9CYAN</name>
<reference evidence="5 6" key="1">
    <citation type="journal article" date="2015" name="Genome Announc.">
        <title>Draft Genome Sequence of Filamentous Marine Cyanobacterium Lyngbya confervoides Strain BDU141951.</title>
        <authorList>
            <person name="Chandrababunaidu M.M."/>
            <person name="Sen D."/>
            <person name="Tripathy S."/>
        </authorList>
    </citation>
    <scope>NUCLEOTIDE SEQUENCE [LARGE SCALE GENOMIC DNA]</scope>
    <source>
        <strain evidence="5 6">BDU141951</strain>
    </source>
</reference>
<proteinExistence type="predicted"/>
<feature type="domain" description="Response regulatory" evidence="4">
    <location>
        <begin position="28"/>
        <end position="144"/>
    </location>
</feature>
<comment type="caution">
    <text evidence="5">The sequence shown here is derived from an EMBL/GenBank/DDBJ whole genome shotgun (WGS) entry which is preliminary data.</text>
</comment>
<dbReference type="AlphaFoldDB" id="A0ABD4T0L4"/>
<evidence type="ECO:0000256" key="1">
    <source>
        <dbReference type="ARBA" id="ARBA00022553"/>
    </source>
</evidence>
<feature type="compositionally biased region" description="Polar residues" evidence="3">
    <location>
        <begin position="1"/>
        <end position="10"/>
    </location>
</feature>
<evidence type="ECO:0000313" key="6">
    <source>
        <dbReference type="Proteomes" id="UP000031561"/>
    </source>
</evidence>
<dbReference type="Proteomes" id="UP000031561">
    <property type="component" value="Unassembled WGS sequence"/>
</dbReference>
<dbReference type="PANTHER" id="PTHR44591:SF3">
    <property type="entry name" value="RESPONSE REGULATORY DOMAIN-CONTAINING PROTEIN"/>
    <property type="match status" value="1"/>
</dbReference>
<gene>
    <name evidence="5" type="ORF">QQ91_0003490</name>
</gene>
<keyword evidence="1 2" id="KW-0597">Phosphoprotein</keyword>
<accession>A0ABD4T0L4</accession>
<dbReference type="InterPro" id="IPR001789">
    <property type="entry name" value="Sig_transdc_resp-reg_receiver"/>
</dbReference>
<sequence>MNPSEDSYGNRSEGAAFPEASPHADGPLVVVVDDHEDSVGVVVYVLESIQCRHISMDSGAGLLEALRSIRPDVILLDILLPDINGLDLIDLIRREFSNLQIPIIAVTALSSAQDRHAIAQKGFTDCLIKPFDLSLLRQKLQNYLYQHQSSFFPISANCSAP</sequence>
<evidence type="ECO:0000256" key="2">
    <source>
        <dbReference type="PROSITE-ProRule" id="PRU00169"/>
    </source>
</evidence>
<dbReference type="SMART" id="SM00448">
    <property type="entry name" value="REC"/>
    <property type="match status" value="1"/>
</dbReference>
<dbReference type="PANTHER" id="PTHR44591">
    <property type="entry name" value="STRESS RESPONSE REGULATOR PROTEIN 1"/>
    <property type="match status" value="1"/>
</dbReference>
<keyword evidence="6" id="KW-1185">Reference proteome</keyword>
<dbReference type="InterPro" id="IPR011006">
    <property type="entry name" value="CheY-like_superfamily"/>
</dbReference>
<dbReference type="PROSITE" id="PS50110">
    <property type="entry name" value="RESPONSE_REGULATORY"/>
    <property type="match status" value="1"/>
</dbReference>
<dbReference type="Pfam" id="PF00072">
    <property type="entry name" value="Response_reg"/>
    <property type="match status" value="1"/>
</dbReference>
<dbReference type="SUPFAM" id="SSF52172">
    <property type="entry name" value="CheY-like"/>
    <property type="match status" value="1"/>
</dbReference>